<dbReference type="RefSeq" id="WP_115693591.1">
    <property type="nucleotide sequence ID" value="NZ_CP031417.1"/>
</dbReference>
<reference evidence="2 3" key="1">
    <citation type="submission" date="2018-07" db="EMBL/GenBank/DDBJ databases">
        <authorList>
            <person name="Quirk P.G."/>
            <person name="Krulwich T.A."/>
        </authorList>
    </citation>
    <scope>NUCLEOTIDE SEQUENCE [LARGE SCALE GENOMIC DNA]</scope>
    <source>
        <strain evidence="2 3">CC-BB4</strain>
    </source>
</reference>
<evidence type="ECO:0000256" key="1">
    <source>
        <dbReference type="SAM" id="MobiDB-lite"/>
    </source>
</evidence>
<dbReference type="OrthoDB" id="8450475at2"/>
<name>A0A346A215_9HYPH</name>
<feature type="region of interest" description="Disordered" evidence="1">
    <location>
        <begin position="64"/>
        <end position="90"/>
    </location>
</feature>
<evidence type="ECO:0000313" key="2">
    <source>
        <dbReference type="EMBL" id="AXK83212.1"/>
    </source>
</evidence>
<proteinExistence type="predicted"/>
<evidence type="ECO:0000313" key="3">
    <source>
        <dbReference type="Proteomes" id="UP000254889"/>
    </source>
</evidence>
<accession>A0A346A215</accession>
<gene>
    <name evidence="2" type="ORF">DW352_23445</name>
</gene>
<dbReference type="PROSITE" id="PS51257">
    <property type="entry name" value="PROKAR_LIPOPROTEIN"/>
    <property type="match status" value="1"/>
</dbReference>
<dbReference type="AlphaFoldDB" id="A0A346A215"/>
<protein>
    <recommendedName>
        <fullName evidence="4">Lipoprotein</fullName>
    </recommendedName>
</protein>
<dbReference type="EMBL" id="CP031417">
    <property type="protein sequence ID" value="AXK83212.1"/>
    <property type="molecule type" value="Genomic_DNA"/>
</dbReference>
<feature type="compositionally biased region" description="Polar residues" evidence="1">
    <location>
        <begin position="81"/>
        <end position="90"/>
    </location>
</feature>
<organism evidence="2 3">
    <name type="scientific">Pseudolabrys taiwanensis</name>
    <dbReference type="NCBI Taxonomy" id="331696"/>
    <lineage>
        <taxon>Bacteria</taxon>
        <taxon>Pseudomonadati</taxon>
        <taxon>Pseudomonadota</taxon>
        <taxon>Alphaproteobacteria</taxon>
        <taxon>Hyphomicrobiales</taxon>
        <taxon>Xanthobacteraceae</taxon>
        <taxon>Pseudolabrys</taxon>
    </lineage>
</organism>
<keyword evidence="3" id="KW-1185">Reference proteome</keyword>
<dbReference type="KEGG" id="ptaw:DW352_23445"/>
<feature type="compositionally biased region" description="Basic and acidic residues" evidence="1">
    <location>
        <begin position="67"/>
        <end position="76"/>
    </location>
</feature>
<dbReference type="Proteomes" id="UP000254889">
    <property type="component" value="Chromosome"/>
</dbReference>
<sequence length="90" mass="9903">MRFAVALVVLTSLAGCAQYDETRKANLEAAAADQVAADDANCRSSGLQPGSPEYDDCRRRWSNQHANEGRGHKRMLDQMMRGSSTRPFGE</sequence>
<evidence type="ECO:0008006" key="4">
    <source>
        <dbReference type="Google" id="ProtNLM"/>
    </source>
</evidence>